<dbReference type="Gene3D" id="3.30.750.44">
    <property type="match status" value="1"/>
</dbReference>
<evidence type="ECO:0000256" key="4">
    <source>
        <dbReference type="ARBA" id="ARBA00022825"/>
    </source>
</evidence>
<feature type="signal peptide" evidence="6">
    <location>
        <begin position="1"/>
        <end position="24"/>
    </location>
</feature>
<evidence type="ECO:0000256" key="1">
    <source>
        <dbReference type="ARBA" id="ARBA00009179"/>
    </source>
</evidence>
<accession>A0A9D1E2C4</accession>
<dbReference type="PANTHER" id="PTHR32060">
    <property type="entry name" value="TAIL-SPECIFIC PROTEASE"/>
    <property type="match status" value="1"/>
</dbReference>
<dbReference type="CDD" id="cd07560">
    <property type="entry name" value="Peptidase_S41_CPP"/>
    <property type="match status" value="1"/>
</dbReference>
<evidence type="ECO:0000259" key="8">
    <source>
        <dbReference type="SMART" id="SM00245"/>
    </source>
</evidence>
<keyword evidence="6" id="KW-0732">Signal</keyword>
<keyword evidence="2 5" id="KW-0645">Protease</keyword>
<sequence>MRQNKIKAALICSVFLLASAVTGAAQQKSEMNRAAGKFNQTLFYIDRLYLEDVDLNALVEKAIVAAVGELDPHSSYISAEDVKAMNEPLQGEFEGIGIEFAIIRDTLTVQATVAGGPSERVGLLAGDKILRVDTSFIAGIGLSNEDVYGYLRGKKGTKVELGVLRKGVAELLDFMVVRDKIPINSLDAAYKVEDGVLYLKLSRFAAKSRDEIAAAMRSFDGVIRGVILDLRSNSGGYLPTAIDIANEFLEAGDLIVYTEGRALPRMQESARGNGLYRQGPLVVMIDENSASASEIVAGAIQDQDRGVIVGRRSFGKGLVQQAIPLEDGSELRLTIARYHTPSGRVIQSHYEAGHADQYYKDFYERYLRGESFSRDSIQFPDSLKFKTLRLGRTVYGGGGIMPDVFVPQDTASYSAYYAALLRQGLVIEYMNGLCDRNRSAWTSKYRTFEKFDRSFKVTDEMVDGLVALASERGIELKEDELERSREDLCLYMKALAASSIVSRDCFYRVMNSRSPEFQAALEALREASLSRNALL</sequence>
<dbReference type="GO" id="GO:0004175">
    <property type="term" value="F:endopeptidase activity"/>
    <property type="evidence" value="ECO:0007669"/>
    <property type="project" value="TreeGrafter"/>
</dbReference>
<dbReference type="GO" id="GO:0008236">
    <property type="term" value="F:serine-type peptidase activity"/>
    <property type="evidence" value="ECO:0007669"/>
    <property type="project" value="UniProtKB-KW"/>
</dbReference>
<comment type="similarity">
    <text evidence="1 5">Belongs to the peptidase S41A family.</text>
</comment>
<protein>
    <submittedName>
        <fullName evidence="9">S41 family peptidase</fullName>
    </submittedName>
</protein>
<dbReference type="AlphaFoldDB" id="A0A9D1E2C4"/>
<comment type="caution">
    <text evidence="9">The sequence shown here is derived from an EMBL/GenBank/DDBJ whole genome shotgun (WGS) entry which is preliminary data.</text>
</comment>
<dbReference type="PROSITE" id="PS00430">
    <property type="entry name" value="TONB_DEPENDENT_REC_1"/>
    <property type="match status" value="1"/>
</dbReference>
<dbReference type="SMART" id="SM00228">
    <property type="entry name" value="PDZ"/>
    <property type="match status" value="1"/>
</dbReference>
<dbReference type="CDD" id="cd06782">
    <property type="entry name" value="cpPDZ_CPP-like"/>
    <property type="match status" value="1"/>
</dbReference>
<dbReference type="InterPro" id="IPR036034">
    <property type="entry name" value="PDZ_sf"/>
</dbReference>
<dbReference type="GO" id="GO:0030288">
    <property type="term" value="C:outer membrane-bounded periplasmic space"/>
    <property type="evidence" value="ECO:0007669"/>
    <property type="project" value="TreeGrafter"/>
</dbReference>
<dbReference type="PANTHER" id="PTHR32060:SF30">
    <property type="entry name" value="CARBOXY-TERMINAL PROCESSING PROTEASE CTPA"/>
    <property type="match status" value="1"/>
</dbReference>
<dbReference type="Gene3D" id="2.30.42.10">
    <property type="match status" value="1"/>
</dbReference>
<keyword evidence="3 5" id="KW-0378">Hydrolase</keyword>
<proteinExistence type="inferred from homology"/>
<evidence type="ECO:0000256" key="5">
    <source>
        <dbReference type="RuleBase" id="RU004404"/>
    </source>
</evidence>
<dbReference type="InterPro" id="IPR004447">
    <property type="entry name" value="Peptidase_S41A"/>
</dbReference>
<reference evidence="9" key="1">
    <citation type="submission" date="2020-10" db="EMBL/GenBank/DDBJ databases">
        <authorList>
            <person name="Gilroy R."/>
        </authorList>
    </citation>
    <scope>NUCLEOTIDE SEQUENCE</scope>
    <source>
        <strain evidence="9">ChiHjej13B12-12457</strain>
    </source>
</reference>
<dbReference type="SUPFAM" id="SSF52096">
    <property type="entry name" value="ClpP/crotonase"/>
    <property type="match status" value="1"/>
</dbReference>
<keyword evidence="4 5" id="KW-0720">Serine protease</keyword>
<dbReference type="Gene3D" id="3.90.226.10">
    <property type="entry name" value="2-enoyl-CoA Hydratase, Chain A, domain 1"/>
    <property type="match status" value="1"/>
</dbReference>
<dbReference type="InterPro" id="IPR010916">
    <property type="entry name" value="TonB_box_CS"/>
</dbReference>
<evidence type="ECO:0000256" key="3">
    <source>
        <dbReference type="ARBA" id="ARBA00022801"/>
    </source>
</evidence>
<dbReference type="NCBIfam" id="TIGR00225">
    <property type="entry name" value="prc"/>
    <property type="match status" value="1"/>
</dbReference>
<dbReference type="InterPro" id="IPR001478">
    <property type="entry name" value="PDZ"/>
</dbReference>
<dbReference type="Pfam" id="PF03572">
    <property type="entry name" value="Peptidase_S41"/>
    <property type="match status" value="1"/>
</dbReference>
<feature type="chain" id="PRO_5038888027" evidence="6">
    <location>
        <begin position="25"/>
        <end position="535"/>
    </location>
</feature>
<feature type="domain" description="PDZ" evidence="7">
    <location>
        <begin position="94"/>
        <end position="167"/>
    </location>
</feature>
<dbReference type="InterPro" id="IPR029045">
    <property type="entry name" value="ClpP/crotonase-like_dom_sf"/>
</dbReference>
<dbReference type="Proteomes" id="UP000886744">
    <property type="component" value="Unassembled WGS sequence"/>
</dbReference>
<dbReference type="GO" id="GO:0006508">
    <property type="term" value="P:proteolysis"/>
    <property type="evidence" value="ECO:0007669"/>
    <property type="project" value="UniProtKB-KW"/>
</dbReference>
<evidence type="ECO:0000259" key="7">
    <source>
        <dbReference type="SMART" id="SM00228"/>
    </source>
</evidence>
<feature type="domain" description="Tail specific protease" evidence="8">
    <location>
        <begin position="169"/>
        <end position="353"/>
    </location>
</feature>
<dbReference type="EMBL" id="DVHI01000084">
    <property type="protein sequence ID" value="HIR63268.1"/>
    <property type="molecule type" value="Genomic_DNA"/>
</dbReference>
<evidence type="ECO:0000313" key="10">
    <source>
        <dbReference type="Proteomes" id="UP000886744"/>
    </source>
</evidence>
<organism evidence="9 10">
    <name type="scientific">Candidatus Coprenecus avistercoris</name>
    <dbReference type="NCBI Taxonomy" id="2840730"/>
    <lineage>
        <taxon>Bacteria</taxon>
        <taxon>Pseudomonadati</taxon>
        <taxon>Bacteroidota</taxon>
        <taxon>Bacteroidia</taxon>
        <taxon>Bacteroidales</taxon>
        <taxon>Rikenellaceae</taxon>
        <taxon>Rikenellaceae incertae sedis</taxon>
        <taxon>Candidatus Coprenecus</taxon>
    </lineage>
</organism>
<name>A0A9D1E2C4_9BACT</name>
<dbReference type="Pfam" id="PF13180">
    <property type="entry name" value="PDZ_2"/>
    <property type="match status" value="1"/>
</dbReference>
<dbReference type="GO" id="GO:0007165">
    <property type="term" value="P:signal transduction"/>
    <property type="evidence" value="ECO:0007669"/>
    <property type="project" value="TreeGrafter"/>
</dbReference>
<reference evidence="9" key="2">
    <citation type="journal article" date="2021" name="PeerJ">
        <title>Extensive microbial diversity within the chicken gut microbiome revealed by metagenomics and culture.</title>
        <authorList>
            <person name="Gilroy R."/>
            <person name="Ravi A."/>
            <person name="Getino M."/>
            <person name="Pursley I."/>
            <person name="Horton D.L."/>
            <person name="Alikhan N.F."/>
            <person name="Baker D."/>
            <person name="Gharbi K."/>
            <person name="Hall N."/>
            <person name="Watson M."/>
            <person name="Adriaenssens E.M."/>
            <person name="Foster-Nyarko E."/>
            <person name="Jarju S."/>
            <person name="Secka A."/>
            <person name="Antonio M."/>
            <person name="Oren A."/>
            <person name="Chaudhuri R.R."/>
            <person name="La Ragione R."/>
            <person name="Hildebrand F."/>
            <person name="Pallen M.J."/>
        </authorList>
    </citation>
    <scope>NUCLEOTIDE SEQUENCE</scope>
    <source>
        <strain evidence="9">ChiHjej13B12-12457</strain>
    </source>
</reference>
<evidence type="ECO:0000313" key="9">
    <source>
        <dbReference type="EMBL" id="HIR63268.1"/>
    </source>
</evidence>
<gene>
    <name evidence="9" type="ORF">IAC94_07085</name>
</gene>
<dbReference type="SMART" id="SM00245">
    <property type="entry name" value="TSPc"/>
    <property type="match status" value="1"/>
</dbReference>
<dbReference type="SUPFAM" id="SSF50156">
    <property type="entry name" value="PDZ domain-like"/>
    <property type="match status" value="1"/>
</dbReference>
<dbReference type="InterPro" id="IPR005151">
    <property type="entry name" value="Tail-specific_protease"/>
</dbReference>
<evidence type="ECO:0000256" key="2">
    <source>
        <dbReference type="ARBA" id="ARBA00022670"/>
    </source>
</evidence>
<evidence type="ECO:0000256" key="6">
    <source>
        <dbReference type="SAM" id="SignalP"/>
    </source>
</evidence>